<name>A0A852VG40_9BACT</name>
<keyword evidence="8 10" id="KW-0131">Cell cycle</keyword>
<evidence type="ECO:0000313" key="13">
    <source>
        <dbReference type="EMBL" id="NYF90600.1"/>
    </source>
</evidence>
<keyword evidence="6 10" id="KW-0573">Peptidoglycan synthesis</keyword>
<comment type="caution">
    <text evidence="13">The sequence shown here is derived from an EMBL/GenBank/DDBJ whole genome shotgun (WGS) entry which is preliminary data.</text>
</comment>
<comment type="caution">
    <text evidence="10">Lacks conserved residue(s) required for the propagation of feature annotation.</text>
</comment>
<accession>A0A852VG40</accession>
<evidence type="ECO:0000256" key="2">
    <source>
        <dbReference type="ARBA" id="ARBA00022618"/>
    </source>
</evidence>
<sequence length="380" mass="40257">MRQALRVLIAGGGTGGHVIPALAIARELRDAHEAEVRFVGTARGLETRLVPEAGFPLELIRVGQLKNVSLATRVRTVADLPLGVARCLELARSFKPDVVVGVGGYASGPAMMAAVLLRVPTLAFEPNAVPGLANRLVGRRVSAAAVNFEETRRYFRGARVTGIPVRQEFFEIAPMPDAKEDRISFVGSVAQDGPASARRLLVFGGSQGARVFNSVMPKIAKRLLEYVPGLRILHQTGKGQAESTGEAYGASGADPSRWEVAAYLDDMPRRFADADLILCRSGASTVAELAAAGRPAVLVPFPGAADDHQMKNAEAFARVGAAELRVQEADDLMGAFLLSDLSGLLLDAGRLAEMGRRVRGLAHPDAVTEIGHMVAELAGC</sequence>
<evidence type="ECO:0000259" key="12">
    <source>
        <dbReference type="Pfam" id="PF04101"/>
    </source>
</evidence>
<evidence type="ECO:0000256" key="5">
    <source>
        <dbReference type="ARBA" id="ARBA00022960"/>
    </source>
</evidence>
<evidence type="ECO:0000256" key="9">
    <source>
        <dbReference type="ARBA" id="ARBA00023316"/>
    </source>
</evidence>
<dbReference type="UniPathway" id="UPA00219"/>
<evidence type="ECO:0000256" key="3">
    <source>
        <dbReference type="ARBA" id="ARBA00022676"/>
    </source>
</evidence>
<keyword evidence="3 10" id="KW-0328">Glycosyltransferase</keyword>
<dbReference type="Gene3D" id="3.40.50.2000">
    <property type="entry name" value="Glycogen Phosphorylase B"/>
    <property type="match status" value="2"/>
</dbReference>
<protein>
    <recommendedName>
        <fullName evidence="10">UDP-N-acetylglucosamine--N-acetylmuramyl-(pentapeptide) pyrophosphoryl-undecaprenol N-acetylglucosamine transferase</fullName>
        <ecNumber evidence="10">2.4.1.227</ecNumber>
    </recommendedName>
    <alternativeName>
        <fullName evidence="10">Undecaprenyl-PP-MurNAc-pentapeptide-UDPGlcNAc GlcNAc transferase</fullName>
    </alternativeName>
</protein>
<dbReference type="SUPFAM" id="SSF53756">
    <property type="entry name" value="UDP-Glycosyltransferase/glycogen phosphorylase"/>
    <property type="match status" value="1"/>
</dbReference>
<dbReference type="GO" id="GO:0008360">
    <property type="term" value="P:regulation of cell shape"/>
    <property type="evidence" value="ECO:0007669"/>
    <property type="project" value="UniProtKB-KW"/>
</dbReference>
<dbReference type="HAMAP" id="MF_00033">
    <property type="entry name" value="MurG"/>
    <property type="match status" value="1"/>
</dbReference>
<evidence type="ECO:0000256" key="6">
    <source>
        <dbReference type="ARBA" id="ARBA00022984"/>
    </source>
</evidence>
<organism evidence="13 14">
    <name type="scientific">Tunturiibacter lichenicola</name>
    <dbReference type="NCBI Taxonomy" id="2051959"/>
    <lineage>
        <taxon>Bacteria</taxon>
        <taxon>Pseudomonadati</taxon>
        <taxon>Acidobacteriota</taxon>
        <taxon>Terriglobia</taxon>
        <taxon>Terriglobales</taxon>
        <taxon>Acidobacteriaceae</taxon>
        <taxon>Tunturiibacter</taxon>
    </lineage>
</organism>
<dbReference type="PANTHER" id="PTHR21015">
    <property type="entry name" value="UDP-N-ACETYLGLUCOSAMINE--N-ACETYLMURAMYL-(PENTAPEPTIDE) PYROPHOSPHORYL-UNDECAPRENOL N-ACETYLGLUCOSAMINE TRANSFERASE 1"/>
    <property type="match status" value="1"/>
</dbReference>
<feature type="binding site" evidence="10">
    <location>
        <begin position="14"/>
        <end position="16"/>
    </location>
    <ligand>
        <name>UDP-N-acetyl-alpha-D-glucosamine</name>
        <dbReference type="ChEBI" id="CHEBI:57705"/>
    </ligand>
</feature>
<evidence type="ECO:0000313" key="14">
    <source>
        <dbReference type="Proteomes" id="UP000564385"/>
    </source>
</evidence>
<dbReference type="GO" id="GO:0005975">
    <property type="term" value="P:carbohydrate metabolic process"/>
    <property type="evidence" value="ECO:0007669"/>
    <property type="project" value="InterPro"/>
</dbReference>
<dbReference type="InterPro" id="IPR007235">
    <property type="entry name" value="Glyco_trans_28_C"/>
</dbReference>
<dbReference type="Pfam" id="PF04101">
    <property type="entry name" value="Glyco_tran_28_C"/>
    <property type="match status" value="1"/>
</dbReference>
<dbReference type="GO" id="GO:0050511">
    <property type="term" value="F:undecaprenyldiphospho-muramoylpentapeptide beta-N-acetylglucosaminyltransferase activity"/>
    <property type="evidence" value="ECO:0007669"/>
    <property type="project" value="UniProtKB-UniRule"/>
</dbReference>
<evidence type="ECO:0000256" key="4">
    <source>
        <dbReference type="ARBA" id="ARBA00022679"/>
    </source>
</evidence>
<dbReference type="InterPro" id="IPR006009">
    <property type="entry name" value="GlcNAc_MurG"/>
</dbReference>
<dbReference type="InterPro" id="IPR004276">
    <property type="entry name" value="GlycoTrans_28_N"/>
</dbReference>
<dbReference type="Pfam" id="PF03033">
    <property type="entry name" value="Glyco_transf_28"/>
    <property type="match status" value="1"/>
</dbReference>
<dbReference type="EMBL" id="JACCCU010000002">
    <property type="protein sequence ID" value="NYF90600.1"/>
    <property type="molecule type" value="Genomic_DNA"/>
</dbReference>
<keyword evidence="5 10" id="KW-0133">Cell shape</keyword>
<dbReference type="EC" id="2.4.1.227" evidence="10"/>
<dbReference type="AlphaFoldDB" id="A0A852VG40"/>
<feature type="domain" description="Glycosyl transferase family 28 C-terminal" evidence="12">
    <location>
        <begin position="200"/>
        <end position="367"/>
    </location>
</feature>
<evidence type="ECO:0000256" key="1">
    <source>
        <dbReference type="ARBA" id="ARBA00022475"/>
    </source>
</evidence>
<feature type="binding site" evidence="10">
    <location>
        <position position="309"/>
    </location>
    <ligand>
        <name>UDP-N-acetyl-alpha-D-glucosamine</name>
        <dbReference type="ChEBI" id="CHEBI:57705"/>
    </ligand>
</feature>
<evidence type="ECO:0000256" key="8">
    <source>
        <dbReference type="ARBA" id="ARBA00023306"/>
    </source>
</evidence>
<keyword evidence="1 10" id="KW-1003">Cell membrane</keyword>
<keyword evidence="9 10" id="KW-0961">Cell wall biogenesis/degradation</keyword>
<keyword evidence="2 10" id="KW-0132">Cell division</keyword>
<dbReference type="CDD" id="cd03785">
    <property type="entry name" value="GT28_MurG"/>
    <property type="match status" value="1"/>
</dbReference>
<dbReference type="Proteomes" id="UP000564385">
    <property type="component" value="Unassembled WGS sequence"/>
</dbReference>
<keyword evidence="4 10" id="KW-0808">Transferase</keyword>
<feature type="domain" description="Glycosyltransferase family 28 N-terminal" evidence="11">
    <location>
        <begin position="7"/>
        <end position="145"/>
    </location>
</feature>
<dbReference type="GO" id="GO:0009252">
    <property type="term" value="P:peptidoglycan biosynthetic process"/>
    <property type="evidence" value="ECO:0007669"/>
    <property type="project" value="UniProtKB-UniRule"/>
</dbReference>
<comment type="similarity">
    <text evidence="10">Belongs to the glycosyltransferase 28 family. MurG subfamily.</text>
</comment>
<evidence type="ECO:0000256" key="7">
    <source>
        <dbReference type="ARBA" id="ARBA00023136"/>
    </source>
</evidence>
<dbReference type="GO" id="GO:0005886">
    <property type="term" value="C:plasma membrane"/>
    <property type="evidence" value="ECO:0007669"/>
    <property type="project" value="UniProtKB-SubCell"/>
</dbReference>
<evidence type="ECO:0000256" key="10">
    <source>
        <dbReference type="HAMAP-Rule" id="MF_00033"/>
    </source>
</evidence>
<feature type="binding site" evidence="10">
    <location>
        <position position="166"/>
    </location>
    <ligand>
        <name>UDP-N-acetyl-alpha-D-glucosamine</name>
        <dbReference type="ChEBI" id="CHEBI:57705"/>
    </ligand>
</feature>
<comment type="catalytic activity">
    <reaction evidence="10">
        <text>di-trans,octa-cis-undecaprenyl diphospho-N-acetyl-alpha-D-muramoyl-L-alanyl-D-glutamyl-meso-2,6-diaminopimeloyl-D-alanyl-D-alanine + UDP-N-acetyl-alpha-D-glucosamine = di-trans,octa-cis-undecaprenyl diphospho-[N-acetyl-alpha-D-glucosaminyl-(1-&gt;4)]-N-acetyl-alpha-D-muramoyl-L-alanyl-D-glutamyl-meso-2,6-diaminopimeloyl-D-alanyl-D-alanine + UDP + H(+)</text>
        <dbReference type="Rhea" id="RHEA:31227"/>
        <dbReference type="ChEBI" id="CHEBI:15378"/>
        <dbReference type="ChEBI" id="CHEBI:57705"/>
        <dbReference type="ChEBI" id="CHEBI:58223"/>
        <dbReference type="ChEBI" id="CHEBI:61387"/>
        <dbReference type="ChEBI" id="CHEBI:61388"/>
        <dbReference type="EC" id="2.4.1.227"/>
    </reaction>
</comment>
<dbReference type="GO" id="GO:0071555">
    <property type="term" value="P:cell wall organization"/>
    <property type="evidence" value="ECO:0007669"/>
    <property type="project" value="UniProtKB-KW"/>
</dbReference>
<keyword evidence="7 10" id="KW-0472">Membrane</keyword>
<gene>
    <name evidence="10" type="primary">murG</name>
    <name evidence="13" type="ORF">HDF08_002702</name>
</gene>
<reference evidence="13 14" key="1">
    <citation type="submission" date="2020-07" db="EMBL/GenBank/DDBJ databases">
        <title>Genomic Encyclopedia of Type Strains, Phase IV (KMG-V): Genome sequencing to study the core and pangenomes of soil and plant-associated prokaryotes.</title>
        <authorList>
            <person name="Whitman W."/>
        </authorList>
    </citation>
    <scope>NUCLEOTIDE SEQUENCE [LARGE SCALE GENOMIC DNA]</scope>
    <source>
        <strain evidence="13 14">M8UP22</strain>
    </source>
</reference>
<feature type="binding site" evidence="10">
    <location>
        <position position="127"/>
    </location>
    <ligand>
        <name>UDP-N-acetyl-alpha-D-glucosamine</name>
        <dbReference type="ChEBI" id="CHEBI:57705"/>
    </ligand>
</feature>
<comment type="function">
    <text evidence="10">Cell wall formation. Catalyzes the transfer of a GlcNAc subunit on undecaprenyl-pyrophosphoryl-MurNAc-pentapeptide (lipid intermediate I) to form undecaprenyl-pyrophosphoryl-MurNAc-(pentapeptide)GlcNAc (lipid intermediate II).</text>
</comment>
<comment type="pathway">
    <text evidence="10">Cell wall biogenesis; peptidoglycan biosynthesis.</text>
</comment>
<proteinExistence type="inferred from homology"/>
<dbReference type="PANTHER" id="PTHR21015:SF22">
    <property type="entry name" value="GLYCOSYLTRANSFERASE"/>
    <property type="match status" value="1"/>
</dbReference>
<feature type="binding site" evidence="10">
    <location>
        <position position="206"/>
    </location>
    <ligand>
        <name>UDP-N-acetyl-alpha-D-glucosamine</name>
        <dbReference type="ChEBI" id="CHEBI:57705"/>
    </ligand>
</feature>
<comment type="subcellular location">
    <subcellularLocation>
        <location evidence="10">Cell membrane</location>
        <topology evidence="10">Peripheral membrane protein</topology>
        <orientation evidence="10">Cytoplasmic side</orientation>
    </subcellularLocation>
</comment>
<dbReference type="NCBIfam" id="TIGR01133">
    <property type="entry name" value="murG"/>
    <property type="match status" value="1"/>
</dbReference>
<dbReference type="GO" id="GO:0051301">
    <property type="term" value="P:cell division"/>
    <property type="evidence" value="ECO:0007669"/>
    <property type="project" value="UniProtKB-KW"/>
</dbReference>
<evidence type="ECO:0000259" key="11">
    <source>
        <dbReference type="Pfam" id="PF03033"/>
    </source>
</evidence>